<proteinExistence type="predicted"/>
<keyword evidence="1" id="KW-0732">Signal</keyword>
<dbReference type="InterPro" id="IPR046037">
    <property type="entry name" value="DUF5995"/>
</dbReference>
<sequence>MKNFFLSTAVFLLAFSPVSLASDRQLIDAICQTGKPKCVELVIQAMKQRYQPLAKQCDRDGLFALAYLRTTQTFLKTIDEINYNNPASVIREDALFADYYFRAYDAYHTGKGYVPPVWQIAFDAAQHRSVSGSGNLILGFNAHIQRDLPFVLYELYLKGHPVTYEDHTRVNEFLQQVNILSEIAHKFDPTVDDEDIPGNADDLQRFQLIAQWREGAYRNFERLRDANTNTQRIQIAAEIEAQTAATAFLLQQNFSYPPGIDSSERDTYCQAQRKQR</sequence>
<organism evidence="2 3">
    <name type="scientific">Gloeocapsopsis crepidinum LEGE 06123</name>
    <dbReference type="NCBI Taxonomy" id="588587"/>
    <lineage>
        <taxon>Bacteria</taxon>
        <taxon>Bacillati</taxon>
        <taxon>Cyanobacteriota</taxon>
        <taxon>Cyanophyceae</taxon>
        <taxon>Oscillatoriophycideae</taxon>
        <taxon>Chroococcales</taxon>
        <taxon>Chroococcaceae</taxon>
        <taxon>Gloeocapsopsis</taxon>
    </lineage>
</organism>
<comment type="caution">
    <text evidence="2">The sequence shown here is derived from an EMBL/GenBank/DDBJ whole genome shotgun (WGS) entry which is preliminary data.</text>
</comment>
<dbReference type="Pfam" id="PF19458">
    <property type="entry name" value="DUF5995"/>
    <property type="match status" value="1"/>
</dbReference>
<evidence type="ECO:0000313" key="3">
    <source>
        <dbReference type="Proteomes" id="UP000651156"/>
    </source>
</evidence>
<gene>
    <name evidence="2" type="ORF">IQ230_00720</name>
</gene>
<accession>A0ABR9UKU9</accession>
<evidence type="ECO:0000256" key="1">
    <source>
        <dbReference type="SAM" id="SignalP"/>
    </source>
</evidence>
<protein>
    <submittedName>
        <fullName evidence="2">Uncharacterized protein</fullName>
    </submittedName>
</protein>
<dbReference type="EMBL" id="JADEWN010000001">
    <property type="protein sequence ID" value="MBE9188910.1"/>
    <property type="molecule type" value="Genomic_DNA"/>
</dbReference>
<dbReference type="RefSeq" id="WP_193929863.1">
    <property type="nucleotide sequence ID" value="NZ_CAWPMZ010000041.1"/>
</dbReference>
<evidence type="ECO:0000313" key="2">
    <source>
        <dbReference type="EMBL" id="MBE9188910.1"/>
    </source>
</evidence>
<keyword evidence="3" id="KW-1185">Reference proteome</keyword>
<name>A0ABR9UKU9_9CHRO</name>
<reference evidence="2 3" key="1">
    <citation type="submission" date="2020-10" db="EMBL/GenBank/DDBJ databases">
        <authorList>
            <person name="Castelo-Branco R."/>
            <person name="Eusebio N."/>
            <person name="Adriana R."/>
            <person name="Vieira A."/>
            <person name="Brugerolle De Fraissinette N."/>
            <person name="Rezende De Castro R."/>
            <person name="Schneider M.P."/>
            <person name="Vasconcelos V."/>
            <person name="Leao P.N."/>
        </authorList>
    </citation>
    <scope>NUCLEOTIDE SEQUENCE [LARGE SCALE GENOMIC DNA]</scope>
    <source>
        <strain evidence="2 3">LEGE 06123</strain>
    </source>
</reference>
<dbReference type="Proteomes" id="UP000651156">
    <property type="component" value="Unassembled WGS sequence"/>
</dbReference>
<feature type="chain" id="PRO_5045873253" evidence="1">
    <location>
        <begin position="22"/>
        <end position="276"/>
    </location>
</feature>
<feature type="signal peptide" evidence="1">
    <location>
        <begin position="1"/>
        <end position="21"/>
    </location>
</feature>